<dbReference type="CDD" id="cd00082">
    <property type="entry name" value="HisKA"/>
    <property type="match status" value="1"/>
</dbReference>
<dbReference type="SUPFAM" id="SSF47384">
    <property type="entry name" value="Homodimeric domain of signal transducing histidine kinase"/>
    <property type="match status" value="1"/>
</dbReference>
<dbReference type="PRINTS" id="PR00344">
    <property type="entry name" value="BCTRLSENSOR"/>
</dbReference>
<dbReference type="InterPro" id="IPR036097">
    <property type="entry name" value="HisK_dim/P_sf"/>
</dbReference>
<evidence type="ECO:0000313" key="7">
    <source>
        <dbReference type="EMBL" id="MCQ4165004.1"/>
    </source>
</evidence>
<evidence type="ECO:0000313" key="8">
    <source>
        <dbReference type="Proteomes" id="UP001165498"/>
    </source>
</evidence>
<dbReference type="SMART" id="SM00387">
    <property type="entry name" value="HATPase_c"/>
    <property type="match status" value="1"/>
</dbReference>
<comment type="catalytic activity">
    <reaction evidence="1">
        <text>ATP + protein L-histidine = ADP + protein N-phospho-L-histidine.</text>
        <dbReference type="EC" id="2.7.13.3"/>
    </reaction>
</comment>
<keyword evidence="7" id="KW-0067">ATP-binding</keyword>
<feature type="chain" id="PRO_5046546454" description="histidine kinase" evidence="5">
    <location>
        <begin position="31"/>
        <end position="1140"/>
    </location>
</feature>
<sequence length="1140" mass="123695">MARTETALRGLARLLLAALCALLPLPPAAAASIEPDAVRFQNYDVAQGLSHGRVRAIAQDRAGHIWIATRDGLNRFDGRSFRVYRHDRADPHSLPDNVVMSLATTADGSLWLGTAGAGLARYDAERDRFVSYRAGPATQLAGDYIRTLHADPSGDLWVGSFGVAVQRFDPQRGVARDLSLGRPPPLQRVHRVINAPDGSVLFVAVTNVLRWDLHSEVLKPLLPEQVDGITPNTEWALLDRDSQLWVGLLDGGLLRVSLDGRVLAHYRAGAGGALRSGEVRGLLQTRAGEIWIGTSGGVARYDRASDRFIEIRHDDSDPTSPPADVYALFEDRDGLIWGGSSGQGIGVHDPASEAVTVYHRRSTDPNSLPGSAVQAVLAAPDGSLWIGLARDGGLVHFRPGQGVLAHYRHDADDPASLASNAVSALALARDGALWVGLDAHGVDRLEPGARGFRHFRRTAADARAVPGNLINELYVDADDTLWVGSDGGGLGSLCGKCTEFTNYTLPADDGFDLSVATVTSIAETPDRAIWFGLFGGGVARLDGDRRSLRRYAGSRTPGAGPGSDVVRSLLATRDGGLWLGSSAGLDRVYYDAAQARARFEPQRWPADEGSRNLVCMTGDGAGRLWLGATDGLLRLDPADGQGARRIGLLNALDRRGYSSNACRYRNGQVYLGSPAGLVVFAPERLPPAPDIGPLVLNELLLFNQPVRPQPDAADAVLQRTLAHTERLRLNHAQSVFGFDFAALDYRAGARVNYRYRLDGLHPDWIPVLPDQHSVTFSGVPAGSYRFRVQALREGGTPRETSIAVDITPAPWRSNWAYAGYGLLVLLGLFALMRRNQRRLAYARHVAATIQRSEEALRKLNDELEMRVLLRTEDVSRSNRELQATLDQLRNAQHQLVEAEKLASLGSLVAGIAHEINTPLGVCLTAASHLQQQSALLRTRLASGELRRSELLEFQQAACEGSDMILRNLQRADRLVRSFKQTAVDQSTDEWRRFDLEQSVRDTLTMLGPVLRTTPYRLEIVCAEPVQVHSSPGALYQIVSNLVLNAMQHAFAAGAAGTIRIEIGAAAGQIRLSVGDDGRGMDEAERLRVFEPFFTTRRGEGGSGLGLHIVYNLVTQVLHGHISCSSAPGQGTRFDIVWEPG</sequence>
<dbReference type="EC" id="2.7.13.3" evidence="2"/>
<dbReference type="InterPro" id="IPR005467">
    <property type="entry name" value="His_kinase_dom"/>
</dbReference>
<keyword evidence="5" id="KW-0732">Signal</keyword>
<dbReference type="GO" id="GO:0005524">
    <property type="term" value="F:ATP binding"/>
    <property type="evidence" value="ECO:0007669"/>
    <property type="project" value="UniProtKB-KW"/>
</dbReference>
<dbReference type="InterPro" id="IPR011123">
    <property type="entry name" value="Y_Y_Y"/>
</dbReference>
<evidence type="ECO:0000256" key="4">
    <source>
        <dbReference type="SAM" id="Coils"/>
    </source>
</evidence>
<dbReference type="Gene3D" id="1.10.287.130">
    <property type="match status" value="1"/>
</dbReference>
<gene>
    <name evidence="7" type="ORF">NM961_09810</name>
</gene>
<dbReference type="PANTHER" id="PTHR43547">
    <property type="entry name" value="TWO-COMPONENT HISTIDINE KINASE"/>
    <property type="match status" value="1"/>
</dbReference>
<evidence type="ECO:0000256" key="1">
    <source>
        <dbReference type="ARBA" id="ARBA00000085"/>
    </source>
</evidence>
<dbReference type="Proteomes" id="UP001165498">
    <property type="component" value="Unassembled WGS sequence"/>
</dbReference>
<dbReference type="InterPro" id="IPR036890">
    <property type="entry name" value="HATPase_C_sf"/>
</dbReference>
<dbReference type="Gene3D" id="3.30.565.10">
    <property type="entry name" value="Histidine kinase-like ATPase, C-terminal domain"/>
    <property type="match status" value="1"/>
</dbReference>
<dbReference type="InterPro" id="IPR013783">
    <property type="entry name" value="Ig-like_fold"/>
</dbReference>
<accession>A0ABT1QRU6</accession>
<feature type="domain" description="Histidine kinase" evidence="6">
    <location>
        <begin position="910"/>
        <end position="1140"/>
    </location>
</feature>
<protein>
    <recommendedName>
        <fullName evidence="2">histidine kinase</fullName>
        <ecNumber evidence="2">2.7.13.3</ecNumber>
    </recommendedName>
</protein>
<keyword evidence="8" id="KW-1185">Reference proteome</keyword>
<dbReference type="PROSITE" id="PS50109">
    <property type="entry name" value="HIS_KIN"/>
    <property type="match status" value="1"/>
</dbReference>
<dbReference type="InterPro" id="IPR003594">
    <property type="entry name" value="HATPase_dom"/>
</dbReference>
<dbReference type="EMBL" id="JANFQO010000007">
    <property type="protein sequence ID" value="MCQ4165004.1"/>
    <property type="molecule type" value="Genomic_DNA"/>
</dbReference>
<dbReference type="InterPro" id="IPR004358">
    <property type="entry name" value="Sig_transdc_His_kin-like_C"/>
</dbReference>
<dbReference type="Gene3D" id="2.130.10.10">
    <property type="entry name" value="YVTN repeat-like/Quinoprotein amine dehydrogenase"/>
    <property type="match status" value="3"/>
</dbReference>
<dbReference type="Pfam" id="PF07495">
    <property type="entry name" value="Y_Y_Y"/>
    <property type="match status" value="1"/>
</dbReference>
<dbReference type="Gene3D" id="2.60.40.10">
    <property type="entry name" value="Immunoglobulins"/>
    <property type="match status" value="1"/>
</dbReference>
<feature type="signal peptide" evidence="5">
    <location>
        <begin position="1"/>
        <end position="30"/>
    </location>
</feature>
<evidence type="ECO:0000256" key="2">
    <source>
        <dbReference type="ARBA" id="ARBA00012438"/>
    </source>
</evidence>
<evidence type="ECO:0000259" key="6">
    <source>
        <dbReference type="PROSITE" id="PS50109"/>
    </source>
</evidence>
<name>A0ABT1QRU6_9GAMM</name>
<dbReference type="InterPro" id="IPR015943">
    <property type="entry name" value="WD40/YVTN_repeat-like_dom_sf"/>
</dbReference>
<dbReference type="InterPro" id="IPR011110">
    <property type="entry name" value="Reg_prop"/>
</dbReference>
<dbReference type="PANTHER" id="PTHR43547:SF2">
    <property type="entry name" value="HYBRID SIGNAL TRANSDUCTION HISTIDINE KINASE C"/>
    <property type="match status" value="1"/>
</dbReference>
<reference evidence="7" key="1">
    <citation type="submission" date="2022-07" db="EMBL/GenBank/DDBJ databases">
        <title>Tahibacter sp., a new gammaproteobacterium isolated from the silt sample collected at pig farm.</title>
        <authorList>
            <person name="Chen H."/>
        </authorList>
    </citation>
    <scope>NUCLEOTIDE SEQUENCE</scope>
    <source>
        <strain evidence="7">P2K</strain>
    </source>
</reference>
<dbReference type="SUPFAM" id="SSF63829">
    <property type="entry name" value="Calcium-dependent phosphotriesterase"/>
    <property type="match status" value="3"/>
</dbReference>
<evidence type="ECO:0000256" key="5">
    <source>
        <dbReference type="SAM" id="SignalP"/>
    </source>
</evidence>
<proteinExistence type="predicted"/>
<dbReference type="Pfam" id="PF07494">
    <property type="entry name" value="Reg_prop"/>
    <property type="match status" value="2"/>
</dbReference>
<feature type="coiled-coil region" evidence="4">
    <location>
        <begin position="842"/>
        <end position="901"/>
    </location>
</feature>
<dbReference type="SUPFAM" id="SSF55874">
    <property type="entry name" value="ATPase domain of HSP90 chaperone/DNA topoisomerase II/histidine kinase"/>
    <property type="match status" value="1"/>
</dbReference>
<keyword evidence="4" id="KW-0175">Coiled coil</keyword>
<keyword evidence="7" id="KW-0547">Nucleotide-binding</keyword>
<comment type="caution">
    <text evidence="7">The sequence shown here is derived from an EMBL/GenBank/DDBJ whole genome shotgun (WGS) entry which is preliminary data.</text>
</comment>
<keyword evidence="3" id="KW-0597">Phosphoprotein</keyword>
<dbReference type="InterPro" id="IPR003661">
    <property type="entry name" value="HisK_dim/P_dom"/>
</dbReference>
<dbReference type="Pfam" id="PF02518">
    <property type="entry name" value="HATPase_c"/>
    <property type="match status" value="1"/>
</dbReference>
<organism evidence="7 8">
    <name type="scientific">Tahibacter harae</name>
    <dbReference type="NCBI Taxonomy" id="2963937"/>
    <lineage>
        <taxon>Bacteria</taxon>
        <taxon>Pseudomonadati</taxon>
        <taxon>Pseudomonadota</taxon>
        <taxon>Gammaproteobacteria</taxon>
        <taxon>Lysobacterales</taxon>
        <taxon>Rhodanobacteraceae</taxon>
        <taxon>Tahibacter</taxon>
    </lineage>
</organism>
<dbReference type="RefSeq" id="WP_255914050.1">
    <property type="nucleotide sequence ID" value="NZ_JANFQO010000007.1"/>
</dbReference>
<evidence type="ECO:0000256" key="3">
    <source>
        <dbReference type="ARBA" id="ARBA00022553"/>
    </source>
</evidence>